<comment type="caution">
    <text evidence="9">The sequence shown here is derived from an EMBL/GenBank/DDBJ whole genome shotgun (WGS) entry which is preliminary data.</text>
</comment>
<dbReference type="Gene3D" id="1.25.40.10">
    <property type="entry name" value="Tetratricopeptide repeat domain"/>
    <property type="match status" value="1"/>
</dbReference>
<evidence type="ECO:0000256" key="1">
    <source>
        <dbReference type="ARBA" id="ARBA00004123"/>
    </source>
</evidence>
<name>A0AAV7DST6_ARIFI</name>
<dbReference type="SUPFAM" id="SSF52540">
    <property type="entry name" value="P-loop containing nucleoside triphosphate hydrolases"/>
    <property type="match status" value="2"/>
</dbReference>
<dbReference type="Gene3D" id="3.40.50.10810">
    <property type="entry name" value="Tandem AAA-ATPase domain"/>
    <property type="match status" value="1"/>
</dbReference>
<keyword evidence="6" id="KW-0539">Nucleus</keyword>
<keyword evidence="10" id="KW-1185">Reference proteome</keyword>
<dbReference type="GO" id="GO:0080188">
    <property type="term" value="P:gene silencing by siRNA-directed DNA methylation"/>
    <property type="evidence" value="ECO:0007669"/>
    <property type="project" value="InterPro"/>
</dbReference>
<protein>
    <submittedName>
        <fullName evidence="9">Uncharacterized protein</fullName>
    </submittedName>
</protein>
<keyword evidence="5" id="KW-0067">ATP-binding</keyword>
<feature type="domain" description="Helicase C-terminal" evidence="8">
    <location>
        <begin position="992"/>
        <end position="1163"/>
    </location>
</feature>
<dbReference type="SMART" id="SM00490">
    <property type="entry name" value="HELICc"/>
    <property type="match status" value="1"/>
</dbReference>
<dbReference type="EMBL" id="JAINDJ010000008">
    <property type="protein sequence ID" value="KAG9439628.1"/>
    <property type="molecule type" value="Genomic_DNA"/>
</dbReference>
<dbReference type="InterPro" id="IPR014001">
    <property type="entry name" value="Helicase_ATP-bd"/>
</dbReference>
<organism evidence="9 10">
    <name type="scientific">Aristolochia fimbriata</name>
    <name type="common">White veined hardy Dutchman's pipe vine</name>
    <dbReference type="NCBI Taxonomy" id="158543"/>
    <lineage>
        <taxon>Eukaryota</taxon>
        <taxon>Viridiplantae</taxon>
        <taxon>Streptophyta</taxon>
        <taxon>Embryophyta</taxon>
        <taxon>Tracheophyta</taxon>
        <taxon>Spermatophyta</taxon>
        <taxon>Magnoliopsida</taxon>
        <taxon>Magnoliidae</taxon>
        <taxon>Piperales</taxon>
        <taxon>Aristolochiaceae</taxon>
        <taxon>Aristolochia</taxon>
    </lineage>
</organism>
<evidence type="ECO:0000259" key="7">
    <source>
        <dbReference type="PROSITE" id="PS51192"/>
    </source>
</evidence>
<dbReference type="GO" id="GO:0004386">
    <property type="term" value="F:helicase activity"/>
    <property type="evidence" value="ECO:0007669"/>
    <property type="project" value="UniProtKB-KW"/>
</dbReference>
<feature type="domain" description="Helicase ATP-binding" evidence="7">
    <location>
        <begin position="638"/>
        <end position="839"/>
    </location>
</feature>
<dbReference type="PANTHER" id="PTHR45821">
    <property type="entry name" value="SNF2 DOMAIN-CONTAINING PROTEIN CLASSY 2-RELATED"/>
    <property type="match status" value="1"/>
</dbReference>
<evidence type="ECO:0000259" key="8">
    <source>
        <dbReference type="PROSITE" id="PS51194"/>
    </source>
</evidence>
<keyword evidence="4" id="KW-0347">Helicase</keyword>
<dbReference type="GO" id="GO:0005634">
    <property type="term" value="C:nucleus"/>
    <property type="evidence" value="ECO:0007669"/>
    <property type="project" value="UniProtKB-SubCell"/>
</dbReference>
<dbReference type="CDD" id="cd18793">
    <property type="entry name" value="SF2_C_SNF"/>
    <property type="match status" value="1"/>
</dbReference>
<dbReference type="PANTHER" id="PTHR45821:SF2">
    <property type="entry name" value="SNF2 DOMAIN-CONTAINING PROTEIN CLASSY 2"/>
    <property type="match status" value="1"/>
</dbReference>
<accession>A0AAV7DST6</accession>
<dbReference type="GO" id="GO:0016787">
    <property type="term" value="F:hydrolase activity"/>
    <property type="evidence" value="ECO:0007669"/>
    <property type="project" value="UniProtKB-KW"/>
</dbReference>
<dbReference type="GO" id="GO:0005524">
    <property type="term" value="F:ATP binding"/>
    <property type="evidence" value="ECO:0007669"/>
    <property type="project" value="UniProtKB-KW"/>
</dbReference>
<evidence type="ECO:0000313" key="10">
    <source>
        <dbReference type="Proteomes" id="UP000825729"/>
    </source>
</evidence>
<dbReference type="SMART" id="SM00487">
    <property type="entry name" value="DEXDc"/>
    <property type="match status" value="1"/>
</dbReference>
<proteinExistence type="predicted"/>
<dbReference type="InterPro" id="IPR049730">
    <property type="entry name" value="SNF2/RAD54-like_C"/>
</dbReference>
<dbReference type="Gene3D" id="3.40.50.300">
    <property type="entry name" value="P-loop containing nucleotide triphosphate hydrolases"/>
    <property type="match status" value="1"/>
</dbReference>
<dbReference type="Pfam" id="PF00271">
    <property type="entry name" value="Helicase_C"/>
    <property type="match status" value="1"/>
</dbReference>
<keyword evidence="3" id="KW-0378">Hydrolase</keyword>
<evidence type="ECO:0000256" key="3">
    <source>
        <dbReference type="ARBA" id="ARBA00022801"/>
    </source>
</evidence>
<dbReference type="PROSITE" id="PS51192">
    <property type="entry name" value="HELICASE_ATP_BIND_1"/>
    <property type="match status" value="1"/>
</dbReference>
<gene>
    <name evidence="9" type="ORF">H6P81_019793</name>
</gene>
<evidence type="ECO:0000256" key="6">
    <source>
        <dbReference type="ARBA" id="ARBA00023242"/>
    </source>
</evidence>
<dbReference type="InterPro" id="IPR044567">
    <property type="entry name" value="CLSY/DRD1"/>
</dbReference>
<keyword evidence="2" id="KW-0547">Nucleotide-binding</keyword>
<evidence type="ECO:0000256" key="2">
    <source>
        <dbReference type="ARBA" id="ARBA00022741"/>
    </source>
</evidence>
<dbReference type="SUPFAM" id="SSF48452">
    <property type="entry name" value="TPR-like"/>
    <property type="match status" value="1"/>
</dbReference>
<evidence type="ECO:0000256" key="4">
    <source>
        <dbReference type="ARBA" id="ARBA00022806"/>
    </source>
</evidence>
<reference evidence="9 10" key="1">
    <citation type="submission" date="2021-07" db="EMBL/GenBank/DDBJ databases">
        <title>The Aristolochia fimbriata genome: insights into angiosperm evolution, floral development and chemical biosynthesis.</title>
        <authorList>
            <person name="Jiao Y."/>
        </authorList>
    </citation>
    <scope>NUCLEOTIDE SEQUENCE [LARGE SCALE GENOMIC DNA]</scope>
    <source>
        <strain evidence="9">IBCAS-2021</strain>
        <tissue evidence="9">Leaf</tissue>
    </source>
</reference>
<comment type="subcellular location">
    <subcellularLocation>
        <location evidence="1">Nucleus</location>
    </subcellularLocation>
</comment>
<dbReference type="Pfam" id="PF00176">
    <property type="entry name" value="SNF2-rel_dom"/>
    <property type="match status" value="1"/>
</dbReference>
<dbReference type="InterPro" id="IPR000330">
    <property type="entry name" value="SNF2_N"/>
</dbReference>
<sequence>MASVSAFEVFHQGSWQPTECVRIKQGGIFLKLEHHDFESKGEVLIKSLRLRSRKATSVDCQHILGPGTDVCLFSSHPNSTSQNQENLQPAWHDAKIISILRRPHRHQCTCQFFVSFFKKYNPCGKKKRTLEVTIMEISIDNIYILQKLKRDRGGGSAQVTTIQDCKLVDKSKIFGPIFSSSEIAWLVVLSILNGMDFEIRVKGHRLMYLITKGWTDDGAIYFERCNGFPKPKVGSISSISSEIVVARDAADEKNCAHDDFGNEFVEFHDFIDLRRSSRQRFPPDRYMGFADSSVARNSLLNYREEVSEMNPAFKSDEYKTKLRLKSDEPKIYTSLLKKKKRCSETSDKVFGSVSSLHQKKPKFDQDHSCLKPRGAAKRKISESCPGYDEEYNFSAVPRKKTSGKKYQMKSGCISVAQERFGEESCLNELKQTMEKCMKGKEFEKENLEKNPNLQTEEDMYDLHLNFDFEEESNLDERKETSEYEDLWKEMENALYELNLQEDPLLSKPTSVTFCEGETQTCQHEYRLDERVGLVCQLCYTVVTDIKHIFPPYMESKNRYFREKKASADCGFAVQKACNLDSKPLSNALPSMDTNVSHKHENIWSPIPNLETKLRIHQKMAFEFLWKNIAGSLNPKETKNVTTKSGGCILSHSPGSGKTLTVIAFLASYLNLFPEKRPLIVVPKIIQYVWLHEFKKWGFPFQVHQIHSQKSYHSNVSNRCRNKLFGHLKLNKEMKHIADCLDKLSQWNRSTSVLLMSYSCFSSMMNKERKYLHELKIPATLQEKPTLLILDEGHNPRSTGSKLRKALMEVKTGLRILLSGTLFQNNFVEYFNTLCLARPNFIFELVGQCSRTKLVKGKKSNDIKEKCARKFFVDNVANRINSNVENVRKIGLDMLSNITGRFVHVYISESSEDLPGMQSYTILLRSTDIQEKFLAKLHRLKQTKRNCLELDLLITVGSMHPWLISSISCAGKYFGLVELEELEKYKLDITRGSKVKFIVELVQQCVARKEKMLIFCRNIPPIKYIEKIFELFFGWKKGHEILVLQGDQEMSERAMVMDKFKEKGAAATVLLASTTACAEGISLVAASRVILLDSEWNPAKTKQAIARAFRPGQEKVVYVYQLLAFGTMEEDKYGKTAVKELQSKMIFSGNHVKQSTDRKTDDIDDDVLKRLVEDDGMKSFEMILKHEKACDNMAKAVAYRLAKDYEKAKMAFGKASQGQEMQSSPWDAAKHKESAAALAKELRQRKDVSDLYRKSSELYLECGRSKPASDALENAARVGRHLLMYEVCKIILPRSIITYPHTVPRNSGSGTSSFCFYCSSIAAYASVHFVALMHVDAIPGYSSFSAITQAFNLWLMVSLPTYTGAEIEASHPDALVIESSLPTVHDSLGQTFT</sequence>
<dbReference type="InterPro" id="IPR038718">
    <property type="entry name" value="SNF2-like_sf"/>
</dbReference>
<evidence type="ECO:0000313" key="9">
    <source>
        <dbReference type="EMBL" id="KAG9439628.1"/>
    </source>
</evidence>
<evidence type="ECO:0000256" key="5">
    <source>
        <dbReference type="ARBA" id="ARBA00022840"/>
    </source>
</evidence>
<dbReference type="Proteomes" id="UP000825729">
    <property type="component" value="Unassembled WGS sequence"/>
</dbReference>
<dbReference type="InterPro" id="IPR011990">
    <property type="entry name" value="TPR-like_helical_dom_sf"/>
</dbReference>
<dbReference type="InterPro" id="IPR027417">
    <property type="entry name" value="P-loop_NTPase"/>
</dbReference>
<dbReference type="InterPro" id="IPR001650">
    <property type="entry name" value="Helicase_C-like"/>
</dbReference>
<dbReference type="PROSITE" id="PS51194">
    <property type="entry name" value="HELICASE_CTER"/>
    <property type="match status" value="1"/>
</dbReference>